<dbReference type="Proteomes" id="UP000004995">
    <property type="component" value="Unassembled WGS sequence"/>
</dbReference>
<dbReference type="InParanoid" id="K3YZE9"/>
<reference evidence="3" key="1">
    <citation type="journal article" date="2012" name="Nat. Biotechnol.">
        <title>Reference genome sequence of the model plant Setaria.</title>
        <authorList>
            <person name="Bennetzen J.L."/>
            <person name="Schmutz J."/>
            <person name="Wang H."/>
            <person name="Percifield R."/>
            <person name="Hawkins J."/>
            <person name="Pontaroli A.C."/>
            <person name="Estep M."/>
            <person name="Feng L."/>
            <person name="Vaughn J.N."/>
            <person name="Grimwood J."/>
            <person name="Jenkins J."/>
            <person name="Barry K."/>
            <person name="Lindquist E."/>
            <person name="Hellsten U."/>
            <person name="Deshpande S."/>
            <person name="Wang X."/>
            <person name="Wu X."/>
            <person name="Mitros T."/>
            <person name="Triplett J."/>
            <person name="Yang X."/>
            <person name="Ye C.Y."/>
            <person name="Mauro-Herrera M."/>
            <person name="Wang L."/>
            <person name="Li P."/>
            <person name="Sharma M."/>
            <person name="Sharma R."/>
            <person name="Ronald P.C."/>
            <person name="Panaud O."/>
            <person name="Kellogg E.A."/>
            <person name="Brutnell T.P."/>
            <person name="Doust A.N."/>
            <person name="Tuskan G.A."/>
            <person name="Rokhsar D."/>
            <person name="Devos K.M."/>
        </authorList>
    </citation>
    <scope>NUCLEOTIDE SEQUENCE [LARGE SCALE GENOMIC DNA]</scope>
    <source>
        <strain evidence="3">cv. Yugu1</strain>
    </source>
</reference>
<dbReference type="PANTHER" id="PTHR34710:SF22">
    <property type="match status" value="1"/>
</dbReference>
<reference evidence="2" key="2">
    <citation type="submission" date="2018-08" db="UniProtKB">
        <authorList>
            <consortium name="EnsemblPlants"/>
        </authorList>
    </citation>
    <scope>IDENTIFICATION</scope>
    <source>
        <strain evidence="2">Yugu1</strain>
    </source>
</reference>
<evidence type="ECO:0000313" key="2">
    <source>
        <dbReference type="EnsemblPlants" id="KQL27960"/>
    </source>
</evidence>
<evidence type="ECO:0000256" key="1">
    <source>
        <dbReference type="SAM" id="MobiDB-lite"/>
    </source>
</evidence>
<protein>
    <submittedName>
        <fullName evidence="2">Uncharacterized protein</fullName>
    </submittedName>
</protein>
<dbReference type="Gramene" id="KQL27960">
    <property type="protein sequence ID" value="KQL27960"/>
    <property type="gene ID" value="SETIT_019657mg"/>
</dbReference>
<dbReference type="FunCoup" id="K3YZE9">
    <property type="interactions" value="482"/>
</dbReference>
<proteinExistence type="predicted"/>
<accession>K3YZE9</accession>
<dbReference type="EMBL" id="AGNK02000027">
    <property type="status" value="NOT_ANNOTATED_CDS"/>
    <property type="molecule type" value="Genomic_DNA"/>
</dbReference>
<dbReference type="PANTHER" id="PTHR34710">
    <property type="entry name" value="OS03G0834100 PROTEIN"/>
    <property type="match status" value="1"/>
</dbReference>
<feature type="compositionally biased region" description="Basic and acidic residues" evidence="1">
    <location>
        <begin position="20"/>
        <end position="34"/>
    </location>
</feature>
<organism evidence="2 3">
    <name type="scientific">Setaria italica</name>
    <name type="common">Foxtail millet</name>
    <name type="synonym">Panicum italicum</name>
    <dbReference type="NCBI Taxonomy" id="4555"/>
    <lineage>
        <taxon>Eukaryota</taxon>
        <taxon>Viridiplantae</taxon>
        <taxon>Streptophyta</taxon>
        <taxon>Embryophyta</taxon>
        <taxon>Tracheophyta</taxon>
        <taxon>Spermatophyta</taxon>
        <taxon>Magnoliopsida</taxon>
        <taxon>Liliopsida</taxon>
        <taxon>Poales</taxon>
        <taxon>Poaceae</taxon>
        <taxon>PACMAD clade</taxon>
        <taxon>Panicoideae</taxon>
        <taxon>Panicodae</taxon>
        <taxon>Paniceae</taxon>
        <taxon>Cenchrinae</taxon>
        <taxon>Setaria</taxon>
    </lineage>
</organism>
<dbReference type="HOGENOM" id="CLU_1791888_0_0_1"/>
<sequence>GGWGGEPPVQYHISDDEEDKAFYARADRPRSPTSPIRREYALHHYNADPGNEVKYELVEATHSNCIFVGYAHVNFVARPRGGSKERLDTMVPTCLRSLDSEDDRVGGLAGEPWEDHAGPDEALYCFACHDALKHPKDGTCYKAGH</sequence>
<name>K3YZE9_SETIT</name>
<dbReference type="OMA" id="FACHDAL"/>
<dbReference type="AlphaFoldDB" id="K3YZE9"/>
<dbReference type="EnsemblPlants" id="KQL27960">
    <property type="protein sequence ID" value="KQL27960"/>
    <property type="gene ID" value="SETIT_019657mg"/>
</dbReference>
<keyword evidence="3" id="KW-1185">Reference proteome</keyword>
<feature type="region of interest" description="Disordered" evidence="1">
    <location>
        <begin position="1"/>
        <end position="34"/>
    </location>
</feature>
<evidence type="ECO:0000313" key="3">
    <source>
        <dbReference type="Proteomes" id="UP000004995"/>
    </source>
</evidence>